<reference evidence="3" key="1">
    <citation type="submission" date="2021-01" db="EMBL/GenBank/DDBJ databases">
        <authorList>
            <person name="Corre E."/>
            <person name="Pelletier E."/>
            <person name="Niang G."/>
            <person name="Scheremetjew M."/>
            <person name="Finn R."/>
            <person name="Kale V."/>
            <person name="Holt S."/>
            <person name="Cochrane G."/>
            <person name="Meng A."/>
            <person name="Brown T."/>
            <person name="Cohen L."/>
        </authorList>
    </citation>
    <scope>NUCLEOTIDE SEQUENCE</scope>
    <source>
        <strain evidence="3">CCMP1795</strain>
    </source>
</reference>
<feature type="domain" description="Phosphatidic acid phosphatase type 2/haloperoxidase" evidence="2">
    <location>
        <begin position="24"/>
        <end position="129"/>
    </location>
</feature>
<evidence type="ECO:0000259" key="2">
    <source>
        <dbReference type="Pfam" id="PF01569"/>
    </source>
</evidence>
<proteinExistence type="predicted"/>
<name>A0A7S3XII7_OXYMA</name>
<dbReference type="Pfam" id="PF01569">
    <property type="entry name" value="PAP2"/>
    <property type="match status" value="1"/>
</dbReference>
<dbReference type="CDD" id="cd01610">
    <property type="entry name" value="PAP2_like"/>
    <property type="match status" value="1"/>
</dbReference>
<gene>
    <name evidence="3" type="ORF">OMAR00292_LOCUS3968</name>
</gene>
<dbReference type="EMBL" id="HBIT01007807">
    <property type="protein sequence ID" value="CAE0618092.1"/>
    <property type="molecule type" value="Transcribed_RNA"/>
</dbReference>
<dbReference type="SUPFAM" id="SSF48317">
    <property type="entry name" value="Acid phosphatase/Vanadium-dependent haloperoxidase"/>
    <property type="match status" value="1"/>
</dbReference>
<feature type="transmembrane region" description="Helical" evidence="1">
    <location>
        <begin position="120"/>
        <end position="141"/>
    </location>
</feature>
<keyword evidence="1" id="KW-0812">Transmembrane</keyword>
<keyword evidence="1" id="KW-1133">Transmembrane helix</keyword>
<dbReference type="PANTHER" id="PTHR14969:SF13">
    <property type="entry name" value="AT30094P"/>
    <property type="match status" value="1"/>
</dbReference>
<organism evidence="3">
    <name type="scientific">Oxyrrhis marina</name>
    <name type="common">Dinoflagellate</name>
    <dbReference type="NCBI Taxonomy" id="2969"/>
    <lineage>
        <taxon>Eukaryota</taxon>
        <taxon>Sar</taxon>
        <taxon>Alveolata</taxon>
        <taxon>Dinophyceae</taxon>
        <taxon>Oxyrrhinales</taxon>
        <taxon>Oxyrrhinaceae</taxon>
        <taxon>Oxyrrhis</taxon>
    </lineage>
</organism>
<protein>
    <recommendedName>
        <fullName evidence="2">Phosphatidic acid phosphatase type 2/haloperoxidase domain-containing protein</fullName>
    </recommendedName>
</protein>
<feature type="transmembrane region" description="Helical" evidence="1">
    <location>
        <begin position="20"/>
        <end position="40"/>
    </location>
</feature>
<dbReference type="GO" id="GO:0042392">
    <property type="term" value="F:sphingosine-1-phosphate phosphatase activity"/>
    <property type="evidence" value="ECO:0007669"/>
    <property type="project" value="TreeGrafter"/>
</dbReference>
<evidence type="ECO:0000313" key="3">
    <source>
        <dbReference type="EMBL" id="CAE0618092.1"/>
    </source>
</evidence>
<dbReference type="PANTHER" id="PTHR14969">
    <property type="entry name" value="SPHINGOSINE-1-PHOSPHATE PHOSPHOHYDROLASE"/>
    <property type="match status" value="1"/>
</dbReference>
<dbReference type="InterPro" id="IPR000326">
    <property type="entry name" value="PAP2/HPO"/>
</dbReference>
<sequence>MTSYVGVPLILLGMVLCMGWRSAAAYLVGVLATLLSTSGIKRVTNRERPRVEHLGPRQVSIRGMETNKSFPSGDSAQACLFFGFVAAHTGNPWICFGLPAVMFARVYFGFHFIADTVFGAWVGFLILVSIALPAQLLLVALPT</sequence>
<dbReference type="Gene3D" id="1.20.144.10">
    <property type="entry name" value="Phosphatidic acid phosphatase type 2/haloperoxidase"/>
    <property type="match status" value="1"/>
</dbReference>
<evidence type="ECO:0000256" key="1">
    <source>
        <dbReference type="SAM" id="Phobius"/>
    </source>
</evidence>
<dbReference type="InterPro" id="IPR036938">
    <property type="entry name" value="PAP2/HPO_sf"/>
</dbReference>
<keyword evidence="1" id="KW-0472">Membrane</keyword>
<dbReference type="AlphaFoldDB" id="A0A7S3XII7"/>
<accession>A0A7S3XII7</accession>